<dbReference type="AlphaFoldDB" id="A0A0P9D143"/>
<dbReference type="GO" id="GO:0030964">
    <property type="term" value="C:NADH dehydrogenase complex"/>
    <property type="evidence" value="ECO:0007669"/>
    <property type="project" value="TreeGrafter"/>
</dbReference>
<dbReference type="PANTHER" id="PTHR11058:SF9">
    <property type="entry name" value="NADH-UBIQUINONE OXIDOREDUCTASE CHAIN 3"/>
    <property type="match status" value="1"/>
</dbReference>
<evidence type="ECO:0000313" key="10">
    <source>
        <dbReference type="Proteomes" id="UP000050320"/>
    </source>
</evidence>
<protein>
    <submittedName>
        <fullName evidence="8">NADH dehydrogenase</fullName>
        <ecNumber evidence="8">1.6.5.3</ecNumber>
    </submittedName>
</protein>
<evidence type="ECO:0000313" key="8">
    <source>
        <dbReference type="EMBL" id="KPV45958.1"/>
    </source>
</evidence>
<dbReference type="EMBL" id="LJCQ01000340">
    <property type="protein sequence ID" value="KPV45958.1"/>
    <property type="molecule type" value="Genomic_DNA"/>
</dbReference>
<dbReference type="InterPro" id="IPR038430">
    <property type="entry name" value="NDAH_ubi_oxred_su3_sf"/>
</dbReference>
<evidence type="ECO:0000313" key="11">
    <source>
        <dbReference type="Proteomes" id="UP000050515"/>
    </source>
</evidence>
<dbReference type="GO" id="GO:0016491">
    <property type="term" value="F:oxidoreductase activity"/>
    <property type="evidence" value="ECO:0007669"/>
    <property type="project" value="UniProtKB-KW"/>
</dbReference>
<dbReference type="EC" id="1.6.5.3" evidence="8"/>
<feature type="transmembrane region" description="Helical" evidence="7">
    <location>
        <begin position="91"/>
        <end position="113"/>
    </location>
</feature>
<evidence type="ECO:0000313" key="9">
    <source>
        <dbReference type="EMBL" id="KQB34159.1"/>
    </source>
</evidence>
<dbReference type="Proteomes" id="UP000050515">
    <property type="component" value="Unassembled WGS sequence"/>
</dbReference>
<keyword evidence="6 7" id="KW-0472">Membrane</keyword>
<comment type="caution">
    <text evidence="8">The sequence shown here is derived from an EMBL/GenBank/DDBJ whole genome shotgun (WGS) entry which is preliminary data.</text>
</comment>
<comment type="similarity">
    <text evidence="2">Belongs to the complex I subunit 3 family.</text>
</comment>
<evidence type="ECO:0000256" key="2">
    <source>
        <dbReference type="ARBA" id="ARBA00008472"/>
    </source>
</evidence>
<reference evidence="8 11" key="1">
    <citation type="submission" date="2015-09" db="EMBL/GenBank/DDBJ databases">
        <title>Draft genome sequence of Acidiplasma aeolicum DSM 18409.</title>
        <authorList>
            <person name="Hemp J."/>
        </authorList>
    </citation>
    <scope>NUCLEOTIDE SEQUENCE [LARGE SCALE GENOMIC DNA]</scope>
    <source>
        <strain evidence="8 11">V</strain>
    </source>
</reference>
<dbReference type="NCBIfam" id="NF005022">
    <property type="entry name" value="PRK06432.1"/>
    <property type="match status" value="1"/>
</dbReference>
<gene>
    <name evidence="9" type="ORF">AOG54_01340</name>
    <name evidence="8" type="ORF">SE19_07685</name>
</gene>
<dbReference type="Gene3D" id="1.20.58.1610">
    <property type="entry name" value="NADH:ubiquinone/plastoquinone oxidoreductase, chain 3"/>
    <property type="match status" value="1"/>
</dbReference>
<sequence length="150" mass="17678">MKNIHLMLTGYIALMITIILVGLSLYLLFKILPSISQNRYRPWKISLKRKDIMENLAIENNPPAKDDSYLHPFESGEVAKEYPAGNITVQYYVIVLLFVLFDIDMLLLLPWAFDFYSLGLFSFIETIIFIAMPLFAVYYAFRRGYMRWMR</sequence>
<evidence type="ECO:0000256" key="6">
    <source>
        <dbReference type="ARBA" id="ARBA00023136"/>
    </source>
</evidence>
<proteinExistence type="inferred from homology"/>
<evidence type="ECO:0000256" key="7">
    <source>
        <dbReference type="SAM" id="Phobius"/>
    </source>
</evidence>
<dbReference type="Proteomes" id="UP000050320">
    <property type="component" value="Unassembled WGS sequence"/>
</dbReference>
<evidence type="ECO:0000256" key="5">
    <source>
        <dbReference type="ARBA" id="ARBA00022989"/>
    </source>
</evidence>
<feature type="transmembrane region" description="Helical" evidence="7">
    <location>
        <begin position="119"/>
        <end position="141"/>
    </location>
</feature>
<dbReference type="Pfam" id="PF00507">
    <property type="entry name" value="Oxidored_q4"/>
    <property type="match status" value="1"/>
</dbReference>
<dbReference type="InterPro" id="IPR000440">
    <property type="entry name" value="NADH_UbQ/plastoQ_OxRdtase_su3"/>
</dbReference>
<dbReference type="PANTHER" id="PTHR11058">
    <property type="entry name" value="NADH-UBIQUINONE OXIDOREDUCTASE CHAIN 3"/>
    <property type="match status" value="1"/>
</dbReference>
<evidence type="ECO:0000256" key="3">
    <source>
        <dbReference type="ARBA" id="ARBA00022448"/>
    </source>
</evidence>
<evidence type="ECO:0000256" key="1">
    <source>
        <dbReference type="ARBA" id="ARBA00004370"/>
    </source>
</evidence>
<organism evidence="8 11">
    <name type="scientific">Acidiplasma aeolicum</name>
    <dbReference type="NCBI Taxonomy" id="507754"/>
    <lineage>
        <taxon>Archaea</taxon>
        <taxon>Methanobacteriati</taxon>
        <taxon>Thermoplasmatota</taxon>
        <taxon>Thermoplasmata</taxon>
        <taxon>Thermoplasmatales</taxon>
        <taxon>Ferroplasmaceae</taxon>
        <taxon>Acidiplasma</taxon>
    </lineage>
</organism>
<name>A0A0P9D143_9ARCH</name>
<dbReference type="PATRIC" id="fig|507754.4.peg.759"/>
<keyword evidence="3" id="KW-0813">Transport</keyword>
<evidence type="ECO:0000256" key="4">
    <source>
        <dbReference type="ARBA" id="ARBA00022692"/>
    </source>
</evidence>
<dbReference type="GO" id="GO:0008137">
    <property type="term" value="F:NADH dehydrogenase (ubiquinone) activity"/>
    <property type="evidence" value="ECO:0007669"/>
    <property type="project" value="InterPro"/>
</dbReference>
<comment type="subcellular location">
    <subcellularLocation>
        <location evidence="1">Membrane</location>
    </subcellularLocation>
</comment>
<keyword evidence="4 7" id="KW-0812">Transmembrane</keyword>
<dbReference type="EMBL" id="LKBG01000253">
    <property type="protein sequence ID" value="KQB34159.1"/>
    <property type="molecule type" value="Genomic_DNA"/>
</dbReference>
<keyword evidence="8" id="KW-0560">Oxidoreductase</keyword>
<reference evidence="9 10" key="2">
    <citation type="submission" date="2015-09" db="EMBL/GenBank/DDBJ databases">
        <title>Heavy metals and arsenic resistance mechanisms in polyextremophilic archaea of the family Ferroplasmaceae.</title>
        <authorList>
            <person name="Bulaev A.G."/>
            <person name="Kanygina A.V."/>
        </authorList>
    </citation>
    <scope>NUCLEOTIDE SEQUENCE [LARGE SCALE GENOMIC DNA]</scope>
    <source>
        <strain evidence="9 10">VT</strain>
    </source>
</reference>
<feature type="transmembrane region" description="Helical" evidence="7">
    <location>
        <begin position="6"/>
        <end position="29"/>
    </location>
</feature>
<keyword evidence="10" id="KW-1185">Reference proteome</keyword>
<keyword evidence="5 7" id="KW-1133">Transmembrane helix</keyword>
<accession>A0A0P9D143</accession>